<name>A0A9Q9B1R7_9PEZI</name>
<accession>A0A9Q9B1R7</accession>
<gene>
    <name evidence="3" type="ORF">Slin15195_G099240</name>
</gene>
<feature type="compositionally biased region" description="Polar residues" evidence="1">
    <location>
        <begin position="149"/>
        <end position="158"/>
    </location>
</feature>
<dbReference type="Pfam" id="PF12273">
    <property type="entry name" value="RCR"/>
    <property type="match status" value="1"/>
</dbReference>
<evidence type="ECO:0000256" key="2">
    <source>
        <dbReference type="SAM" id="Phobius"/>
    </source>
</evidence>
<evidence type="ECO:0000256" key="1">
    <source>
        <dbReference type="SAM" id="MobiDB-lite"/>
    </source>
</evidence>
<dbReference type="InterPro" id="IPR020999">
    <property type="entry name" value="Chitin_synth_reg_RCR"/>
</dbReference>
<keyword evidence="2" id="KW-1133">Transmembrane helix</keyword>
<feature type="region of interest" description="Disordered" evidence="1">
    <location>
        <begin position="111"/>
        <end position="179"/>
    </location>
</feature>
<reference evidence="3" key="1">
    <citation type="submission" date="2022-06" db="EMBL/GenBank/DDBJ databases">
        <title>Complete genome sequences of two strains of the flax pathogen Septoria linicola.</title>
        <authorList>
            <person name="Lapalu N."/>
            <person name="Simon A."/>
            <person name="Demenou B."/>
            <person name="Paumier D."/>
            <person name="Guillot M.-P."/>
            <person name="Gout L."/>
            <person name="Valade R."/>
        </authorList>
    </citation>
    <scope>NUCLEOTIDE SEQUENCE</scope>
    <source>
        <strain evidence="3">SE15195</strain>
    </source>
</reference>
<sequence>MASVMMNLAKRQTNNNNNNTDNDTNNDGCYNTIYGVRCYDSAWDSWVRWLVLALIIIAAFLLFFSFSCISARRRRKLGHSPYRGTGWALGRTPPGHAPAQYTGQQQPYYQNAQPYYNNSNNPPPAYTPPPNNGYYGNQNHNGPYGNDVELQQPQSTYSGYRGQEAGLYEPPKGPPPVVR</sequence>
<dbReference type="PANTHER" id="PTHR28187:SF1">
    <property type="entry name" value="PROTEIN RCR1-RELATED"/>
    <property type="match status" value="1"/>
</dbReference>
<keyword evidence="2" id="KW-0812">Transmembrane</keyword>
<dbReference type="AlphaFoldDB" id="A0A9Q9B1R7"/>
<dbReference type="GO" id="GO:0016192">
    <property type="term" value="P:vesicle-mediated transport"/>
    <property type="evidence" value="ECO:0007669"/>
    <property type="project" value="TreeGrafter"/>
</dbReference>
<organism evidence="3 4">
    <name type="scientific">Septoria linicola</name>
    <dbReference type="NCBI Taxonomy" id="215465"/>
    <lineage>
        <taxon>Eukaryota</taxon>
        <taxon>Fungi</taxon>
        <taxon>Dikarya</taxon>
        <taxon>Ascomycota</taxon>
        <taxon>Pezizomycotina</taxon>
        <taxon>Dothideomycetes</taxon>
        <taxon>Dothideomycetidae</taxon>
        <taxon>Mycosphaerellales</taxon>
        <taxon>Mycosphaerellaceae</taxon>
        <taxon>Septoria</taxon>
    </lineage>
</organism>
<feature type="compositionally biased region" description="Low complexity" evidence="1">
    <location>
        <begin position="111"/>
        <end position="120"/>
    </location>
</feature>
<protein>
    <submittedName>
        <fullName evidence="3">Chitin synthesis regulation, Congo red resistance, RCR protein</fullName>
    </submittedName>
</protein>
<feature type="compositionally biased region" description="Pro residues" evidence="1">
    <location>
        <begin position="121"/>
        <end position="131"/>
    </location>
</feature>
<keyword evidence="4" id="KW-1185">Reference proteome</keyword>
<dbReference type="Proteomes" id="UP001056384">
    <property type="component" value="Chromosome 8"/>
</dbReference>
<proteinExistence type="predicted"/>
<feature type="compositionally biased region" description="Low complexity" evidence="1">
    <location>
        <begin position="132"/>
        <end position="146"/>
    </location>
</feature>
<evidence type="ECO:0000313" key="3">
    <source>
        <dbReference type="EMBL" id="USW56605.1"/>
    </source>
</evidence>
<keyword evidence="2" id="KW-0472">Membrane</keyword>
<feature type="transmembrane region" description="Helical" evidence="2">
    <location>
        <begin position="49"/>
        <end position="69"/>
    </location>
</feature>
<dbReference type="EMBL" id="CP099425">
    <property type="protein sequence ID" value="USW56605.1"/>
    <property type="molecule type" value="Genomic_DNA"/>
</dbReference>
<evidence type="ECO:0000313" key="4">
    <source>
        <dbReference type="Proteomes" id="UP001056384"/>
    </source>
</evidence>
<dbReference type="PANTHER" id="PTHR28187">
    <property type="entry name" value="PROTEIN RCR1-RELATED"/>
    <property type="match status" value="1"/>
</dbReference>